<evidence type="ECO:0000256" key="4">
    <source>
        <dbReference type="ARBA" id="ARBA00022759"/>
    </source>
</evidence>
<dbReference type="PATRIC" id="fig|1166018.3.peg.2453"/>
<keyword evidence="7" id="KW-0698">rRNA processing</keyword>
<dbReference type="PANTHER" id="PTHR46986">
    <property type="entry name" value="ENDORIBONUCLEASE YBEY, CHLOROPLASTIC"/>
    <property type="match status" value="1"/>
</dbReference>
<comment type="function">
    <text evidence="7">Single strand-specific metallo-endoribonuclease involved in late-stage 70S ribosome quality control and in maturation of the 3' terminus of the 16S rRNA.</text>
</comment>
<proteinExistence type="inferred from homology"/>
<evidence type="ECO:0000313" key="9">
    <source>
        <dbReference type="Proteomes" id="UP000011058"/>
    </source>
</evidence>
<keyword evidence="7" id="KW-0963">Cytoplasm</keyword>
<dbReference type="EMBL" id="HE796683">
    <property type="protein sequence ID" value="CCH03472.1"/>
    <property type="molecule type" value="Genomic_DNA"/>
</dbReference>
<dbReference type="GO" id="GO:0008270">
    <property type="term" value="F:zinc ion binding"/>
    <property type="evidence" value="ECO:0007669"/>
    <property type="project" value="UniProtKB-UniRule"/>
</dbReference>
<dbReference type="SUPFAM" id="SSF55486">
    <property type="entry name" value="Metalloproteases ('zincins'), catalytic domain"/>
    <property type="match status" value="1"/>
</dbReference>
<keyword evidence="3 7" id="KW-0479">Metal-binding</keyword>
<dbReference type="KEGG" id="fae:FAES_5473"/>
<keyword evidence="5 7" id="KW-0378">Hydrolase</keyword>
<dbReference type="InterPro" id="IPR002036">
    <property type="entry name" value="YbeY"/>
</dbReference>
<comment type="similarity">
    <text evidence="1 7">Belongs to the endoribonuclease YbeY family.</text>
</comment>
<dbReference type="PANTHER" id="PTHR46986:SF1">
    <property type="entry name" value="ENDORIBONUCLEASE YBEY, CHLOROPLASTIC"/>
    <property type="match status" value="1"/>
</dbReference>
<feature type="binding site" evidence="7">
    <location>
        <position position="153"/>
    </location>
    <ligand>
        <name>Zn(2+)</name>
        <dbReference type="ChEBI" id="CHEBI:29105"/>
        <note>catalytic</note>
    </ligand>
</feature>
<evidence type="ECO:0000256" key="6">
    <source>
        <dbReference type="ARBA" id="ARBA00022833"/>
    </source>
</evidence>
<evidence type="ECO:0000256" key="7">
    <source>
        <dbReference type="HAMAP-Rule" id="MF_00009"/>
    </source>
</evidence>
<dbReference type="GO" id="GO:0006364">
    <property type="term" value="P:rRNA processing"/>
    <property type="evidence" value="ECO:0007669"/>
    <property type="project" value="UniProtKB-UniRule"/>
</dbReference>
<evidence type="ECO:0000256" key="1">
    <source>
        <dbReference type="ARBA" id="ARBA00010875"/>
    </source>
</evidence>
<dbReference type="GO" id="GO:0005737">
    <property type="term" value="C:cytoplasm"/>
    <property type="evidence" value="ECO:0007669"/>
    <property type="project" value="UniProtKB-SubCell"/>
</dbReference>
<gene>
    <name evidence="7" type="primary">ybeY</name>
    <name evidence="8" type="ORF">FAES_5473</name>
</gene>
<dbReference type="HAMAP" id="MF_00009">
    <property type="entry name" value="Endoribonucl_YbeY"/>
    <property type="match status" value="1"/>
</dbReference>
<keyword evidence="7" id="KW-0690">Ribosome biogenesis</keyword>
<protein>
    <recommendedName>
        <fullName evidence="7">Endoribonuclease YbeY</fullName>
        <ecNumber evidence="7">3.1.-.-</ecNumber>
    </recommendedName>
</protein>
<dbReference type="STRING" id="1166018.FAES_5473"/>
<keyword evidence="2 7" id="KW-0540">Nuclease</keyword>
<evidence type="ECO:0000256" key="3">
    <source>
        <dbReference type="ARBA" id="ARBA00022723"/>
    </source>
</evidence>
<keyword evidence="9" id="KW-1185">Reference proteome</keyword>
<dbReference type="GO" id="GO:0004222">
    <property type="term" value="F:metalloendopeptidase activity"/>
    <property type="evidence" value="ECO:0007669"/>
    <property type="project" value="InterPro"/>
</dbReference>
<dbReference type="InterPro" id="IPR023091">
    <property type="entry name" value="MetalPrtase_cat_dom_sf_prd"/>
</dbReference>
<keyword evidence="4 7" id="KW-0255">Endonuclease</keyword>
<evidence type="ECO:0000256" key="2">
    <source>
        <dbReference type="ARBA" id="ARBA00022722"/>
    </source>
</evidence>
<feature type="binding site" evidence="7">
    <location>
        <position position="147"/>
    </location>
    <ligand>
        <name>Zn(2+)</name>
        <dbReference type="ChEBI" id="CHEBI:29105"/>
        <note>catalytic</note>
    </ligand>
</feature>
<reference evidence="8 9" key="1">
    <citation type="journal article" date="2012" name="J. Bacteriol.">
        <title>Genome Sequence of Fibrella aestuarina BUZ 2T, a Filamentous Marine Bacterium.</title>
        <authorList>
            <person name="Filippini M."/>
            <person name="Qi W."/>
            <person name="Blom J."/>
            <person name="Goesmann A."/>
            <person name="Smits T.H."/>
            <person name="Bagheri H.C."/>
        </authorList>
    </citation>
    <scope>NUCLEOTIDE SEQUENCE [LARGE SCALE GENOMIC DNA]</scope>
    <source>
        <strain evidence="9">BUZ 2T</strain>
    </source>
</reference>
<dbReference type="Pfam" id="PF02130">
    <property type="entry name" value="YbeY"/>
    <property type="match status" value="1"/>
</dbReference>
<evidence type="ECO:0000313" key="8">
    <source>
        <dbReference type="EMBL" id="CCH03472.1"/>
    </source>
</evidence>
<dbReference type="Proteomes" id="UP000011058">
    <property type="component" value="Chromosome"/>
</dbReference>
<name>I0KH69_9BACT</name>
<comment type="subcellular location">
    <subcellularLocation>
        <location evidence="7">Cytoplasm</location>
    </subcellularLocation>
</comment>
<dbReference type="AlphaFoldDB" id="I0KH69"/>
<accession>I0KH69</accession>
<dbReference type="GO" id="GO:0004521">
    <property type="term" value="F:RNA endonuclease activity"/>
    <property type="evidence" value="ECO:0007669"/>
    <property type="project" value="UniProtKB-UniRule"/>
</dbReference>
<dbReference type="Gene3D" id="3.40.390.30">
    <property type="entry name" value="Metalloproteases ('zincins'), catalytic domain"/>
    <property type="match status" value="1"/>
</dbReference>
<evidence type="ECO:0000256" key="5">
    <source>
        <dbReference type="ARBA" id="ARBA00022801"/>
    </source>
</evidence>
<dbReference type="HOGENOM" id="CLU_106710_3_3_10"/>
<dbReference type="EC" id="3.1.-.-" evidence="7"/>
<keyword evidence="6 7" id="KW-0862">Zinc</keyword>
<sequence>MRSAAAAVQLASVLRQQPLYRGGGPHCSSYIIHAPMIRFFTEDVDFKLPQKLAVKRWLTAQTKAEGHELGDLNYIFASDEYVLQVNRDYLQHDYYTDIITFDNREFADDPIEGDIYISVDRVADNATQLGTSAEQEMRRVLAHGLLHLCGYGDKTDEDAATMRAKEDEWLGTFGG</sequence>
<dbReference type="NCBIfam" id="TIGR00043">
    <property type="entry name" value="rRNA maturation RNase YbeY"/>
    <property type="match status" value="1"/>
</dbReference>
<feature type="binding site" evidence="7">
    <location>
        <position position="143"/>
    </location>
    <ligand>
        <name>Zn(2+)</name>
        <dbReference type="ChEBI" id="CHEBI:29105"/>
        <note>catalytic</note>
    </ligand>
</feature>
<dbReference type="eggNOG" id="COG0319">
    <property type="taxonomic scope" value="Bacteria"/>
</dbReference>
<comment type="cofactor">
    <cofactor evidence="7">
        <name>Zn(2+)</name>
        <dbReference type="ChEBI" id="CHEBI:29105"/>
    </cofactor>
    <text evidence="7">Binds 1 zinc ion.</text>
</comment>
<organism evidence="8 9">
    <name type="scientific">Fibrella aestuarina BUZ 2</name>
    <dbReference type="NCBI Taxonomy" id="1166018"/>
    <lineage>
        <taxon>Bacteria</taxon>
        <taxon>Pseudomonadati</taxon>
        <taxon>Bacteroidota</taxon>
        <taxon>Cytophagia</taxon>
        <taxon>Cytophagales</taxon>
        <taxon>Spirosomataceae</taxon>
        <taxon>Fibrella</taxon>
    </lineage>
</organism>